<sequence>MMDAPADGAPPVIPEFVFQLLPSPGVLFW</sequence>
<dbReference type="AlphaFoldDB" id="A0A8X6JPG2"/>
<protein>
    <submittedName>
        <fullName evidence="1">Uncharacterized protein</fullName>
    </submittedName>
</protein>
<reference evidence="1" key="1">
    <citation type="submission" date="2020-07" db="EMBL/GenBank/DDBJ databases">
        <title>Multicomponent nature underlies the extraordinary mechanical properties of spider dragline silk.</title>
        <authorList>
            <person name="Kono N."/>
            <person name="Nakamura H."/>
            <person name="Mori M."/>
            <person name="Yoshida Y."/>
            <person name="Ohtoshi R."/>
            <person name="Malay A.D."/>
            <person name="Moran D.A.P."/>
            <person name="Tomita M."/>
            <person name="Numata K."/>
            <person name="Arakawa K."/>
        </authorList>
    </citation>
    <scope>NUCLEOTIDE SEQUENCE</scope>
</reference>
<gene>
    <name evidence="1" type="ORF">TNCT_90601</name>
</gene>
<dbReference type="EMBL" id="BMAO01029720">
    <property type="protein sequence ID" value="GFR33713.1"/>
    <property type="molecule type" value="Genomic_DNA"/>
</dbReference>
<evidence type="ECO:0000313" key="2">
    <source>
        <dbReference type="Proteomes" id="UP000887116"/>
    </source>
</evidence>
<accession>A0A8X6JPG2</accession>
<keyword evidence="2" id="KW-1185">Reference proteome</keyword>
<organism evidence="1 2">
    <name type="scientific">Trichonephila clavata</name>
    <name type="common">Joro spider</name>
    <name type="synonym">Nephila clavata</name>
    <dbReference type="NCBI Taxonomy" id="2740835"/>
    <lineage>
        <taxon>Eukaryota</taxon>
        <taxon>Metazoa</taxon>
        <taxon>Ecdysozoa</taxon>
        <taxon>Arthropoda</taxon>
        <taxon>Chelicerata</taxon>
        <taxon>Arachnida</taxon>
        <taxon>Araneae</taxon>
        <taxon>Araneomorphae</taxon>
        <taxon>Entelegynae</taxon>
        <taxon>Araneoidea</taxon>
        <taxon>Nephilidae</taxon>
        <taxon>Trichonephila</taxon>
    </lineage>
</organism>
<evidence type="ECO:0000313" key="1">
    <source>
        <dbReference type="EMBL" id="GFR33713.1"/>
    </source>
</evidence>
<comment type="caution">
    <text evidence="1">The sequence shown here is derived from an EMBL/GenBank/DDBJ whole genome shotgun (WGS) entry which is preliminary data.</text>
</comment>
<proteinExistence type="predicted"/>
<name>A0A8X6JPG2_TRICU</name>
<dbReference type="Proteomes" id="UP000887116">
    <property type="component" value="Unassembled WGS sequence"/>
</dbReference>
<feature type="non-terminal residue" evidence="1">
    <location>
        <position position="29"/>
    </location>
</feature>